<organism evidence="1 2">
    <name type="scientific">Enterococcus mundtii</name>
    <dbReference type="NCBI Taxonomy" id="53346"/>
    <lineage>
        <taxon>Bacteria</taxon>
        <taxon>Bacillati</taxon>
        <taxon>Bacillota</taxon>
        <taxon>Bacilli</taxon>
        <taxon>Lactobacillales</taxon>
        <taxon>Enterococcaceae</taxon>
        <taxon>Enterococcus</taxon>
    </lineage>
</organism>
<evidence type="ECO:0000313" key="2">
    <source>
        <dbReference type="Proteomes" id="UP000195024"/>
    </source>
</evidence>
<gene>
    <name evidence="1" type="ORF">A5802_000709</name>
</gene>
<proteinExistence type="predicted"/>
<dbReference type="Proteomes" id="UP000195024">
    <property type="component" value="Unassembled WGS sequence"/>
</dbReference>
<comment type="caution">
    <text evidence="1">The sequence shown here is derived from an EMBL/GenBank/DDBJ whole genome shotgun (WGS) entry which is preliminary data.</text>
</comment>
<dbReference type="EMBL" id="NGMS01000001">
    <property type="protein sequence ID" value="OTP26975.1"/>
    <property type="molecule type" value="Genomic_DNA"/>
</dbReference>
<accession>A0A242KYE9</accession>
<evidence type="ECO:0008006" key="3">
    <source>
        <dbReference type="Google" id="ProtNLM"/>
    </source>
</evidence>
<protein>
    <recommendedName>
        <fullName evidence="3">Phage capsid protein</fullName>
    </recommendedName>
</protein>
<dbReference type="AlphaFoldDB" id="A0A242KYE9"/>
<evidence type="ECO:0000313" key="1">
    <source>
        <dbReference type="EMBL" id="OTP26975.1"/>
    </source>
</evidence>
<name>A0A242KYE9_ENTMU</name>
<sequence>MIKTRDQYIFDEMFKRVTSLGYQAYDFKPVNEVGYPFVEFEGTDTDHEINKTNIFGNVTLVISVWGLQKKRKEISDMGANIFNAAMQIKETDGYSWALNIQTSGIRILDDVSTNTPLKRARLSLEFKQIGGV</sequence>
<reference evidence="1 2" key="1">
    <citation type="submission" date="2017-05" db="EMBL/GenBank/DDBJ databases">
        <title>The Genome Sequence of Enterococcus mundtii 6B1_DIV0119.</title>
        <authorList>
            <consortium name="The Broad Institute Genomics Platform"/>
            <consortium name="The Broad Institute Genomic Center for Infectious Diseases"/>
            <person name="Earl A."/>
            <person name="Manson A."/>
            <person name="Schwartman J."/>
            <person name="Gilmore M."/>
            <person name="Abouelleil A."/>
            <person name="Cao P."/>
            <person name="Chapman S."/>
            <person name="Cusick C."/>
            <person name="Shea T."/>
            <person name="Young S."/>
            <person name="Neafsey D."/>
            <person name="Nusbaum C."/>
            <person name="Birren B."/>
        </authorList>
    </citation>
    <scope>NUCLEOTIDE SEQUENCE [LARGE SCALE GENOMIC DNA]</scope>
    <source>
        <strain evidence="1 2">6B1_DIV0119</strain>
    </source>
</reference>
<dbReference type="Gene3D" id="3.30.2000.30">
    <property type="match status" value="1"/>
</dbReference>
<dbReference type="InterPro" id="IPR053745">
    <property type="entry name" value="Viral_Tail_Comp_sf"/>
</dbReference>
<dbReference type="RefSeq" id="WP_086334553.1">
    <property type="nucleotide sequence ID" value="NZ_NGMS01000001.1"/>
</dbReference>